<evidence type="ECO:0000256" key="3">
    <source>
        <dbReference type="SAM" id="Phobius"/>
    </source>
</evidence>
<keyword evidence="2" id="KW-0597">Phosphoprotein</keyword>
<feature type="transmembrane region" description="Helical" evidence="3">
    <location>
        <begin position="804"/>
        <end position="823"/>
    </location>
</feature>
<dbReference type="GO" id="GO:0005737">
    <property type="term" value="C:cytoplasm"/>
    <property type="evidence" value="ECO:0007669"/>
    <property type="project" value="TreeGrafter"/>
</dbReference>
<protein>
    <recommendedName>
        <fullName evidence="4">Carrier domain-containing protein</fullName>
    </recommendedName>
</protein>
<proteinExistence type="predicted"/>
<keyword evidence="1" id="KW-0596">Phosphopantetheine</keyword>
<gene>
    <name evidence="5" type="ORF">WP8W18C01_28460</name>
</gene>
<organism evidence="5 6">
    <name type="scientific">Pseudomonas putida</name>
    <name type="common">Arthrobacter siderocapsulatus</name>
    <dbReference type="NCBI Taxonomy" id="303"/>
    <lineage>
        <taxon>Bacteria</taxon>
        <taxon>Pseudomonadati</taxon>
        <taxon>Pseudomonadota</taxon>
        <taxon>Gammaproteobacteria</taxon>
        <taxon>Pseudomonadales</taxon>
        <taxon>Pseudomonadaceae</taxon>
        <taxon>Pseudomonas</taxon>
    </lineage>
</organism>
<dbReference type="InterPro" id="IPR000873">
    <property type="entry name" value="AMP-dep_synth/lig_dom"/>
</dbReference>
<dbReference type="InterPro" id="IPR009081">
    <property type="entry name" value="PP-bd_ACP"/>
</dbReference>
<dbReference type="PANTHER" id="PTHR45527:SF1">
    <property type="entry name" value="FATTY ACID SYNTHASE"/>
    <property type="match status" value="1"/>
</dbReference>
<evidence type="ECO:0000256" key="1">
    <source>
        <dbReference type="ARBA" id="ARBA00022450"/>
    </source>
</evidence>
<dbReference type="GO" id="GO:0043041">
    <property type="term" value="P:amino acid activation for nonribosomal peptide biosynthetic process"/>
    <property type="evidence" value="ECO:0007669"/>
    <property type="project" value="TreeGrafter"/>
</dbReference>
<feature type="transmembrane region" description="Helical" evidence="3">
    <location>
        <begin position="782"/>
        <end position="797"/>
    </location>
</feature>
<dbReference type="CDD" id="cd05930">
    <property type="entry name" value="A_NRPS"/>
    <property type="match status" value="1"/>
</dbReference>
<feature type="transmembrane region" description="Helical" evidence="3">
    <location>
        <begin position="671"/>
        <end position="698"/>
    </location>
</feature>
<dbReference type="PANTHER" id="PTHR45527">
    <property type="entry name" value="NONRIBOSOMAL PEPTIDE SYNTHETASE"/>
    <property type="match status" value="1"/>
</dbReference>
<evidence type="ECO:0000256" key="2">
    <source>
        <dbReference type="ARBA" id="ARBA00022553"/>
    </source>
</evidence>
<dbReference type="EMBL" id="AP022227">
    <property type="protein sequence ID" value="BBT40505.1"/>
    <property type="molecule type" value="Genomic_DNA"/>
</dbReference>
<dbReference type="Gene3D" id="3.40.50.12780">
    <property type="entry name" value="N-terminal domain of ligase-like"/>
    <property type="match status" value="1"/>
</dbReference>
<dbReference type="RefSeq" id="WP_182815348.1">
    <property type="nucleotide sequence ID" value="NZ_AP022227.1"/>
</dbReference>
<sequence>MQDVRPNPRLPLAHDAGQPIFMDFLQQAQRSPQAPAIVSEHGICTFLELEAISRGIAALLIESGVHQGDRVVIVSSRCAGLVYAMLGASRAGAIFTVADTAYPKARIAQILHTLQPAFVLLAGAAQLELDDASIRVERVPEPAGEALARFAHHHQQQLPLVDPDQPAYITFTSGSTGEPKGVVTTHAPLVHFIGWHVRQHGFSQEDCFSLLSGLGHDPVYRDVFTPLSIGARVAIPAQTTVIDPTALAAWLQAQAVSVVHLTPPLGKLIETGARLGGIRLDALRYLFWGGEALGSALYGQIREIAPNACCVNFYGTTETPQAMAYHRIDPGADHSRIPLGKGIDGAQLLVVDDANQLAGQGQVGEILIRSPYLSQGYWGDTVQTRQRYVPNPFTQAEDDLCYRTGDLGSYGADGSVTFLGRGDSQVKIRGHRIELAEIEAVLAQHPQLRQCVVLADTEGPSTKLVAYCVANDAASSQALREYAASQLPDYMVPALFVMLQAIPITPNGKVDKRALQALRGDIEASTVQANQALSPVAQKLVSAWSEILQTPEIDPNLSFVELGGDSLSFVQASMVLETLIGPLPAQWELKPIHELCQLSATRPAARPMIRAVEIPVLLRVLSILLIVIGHFHGGSGWPIVGETSVLFAVSGLALARFQLKAIDDYGSVRTLIRSIAVIVVPTLLYTLLTQVVFGNVHWQAFLLIANWYPPAVTGGFSYWYIELLVQMLAIMAVVLSFARVRALIMAAPFRVLLAGACAAAVAGLLIDAYIFDASALYNRVPQHYLAVLVLGMAIHFARTTPQKWLASAVVVLVLGGQRVVDVLAHGVDFSQYVDVAIPAVLTMIWWRAVPLPDLIARGAALIASSTLFIYLTHYQFQSVARRLGDVPGLDVVLAIVGGIAVAYAWNKAVRFVSMRWSGGAKRSAEKFERVL</sequence>
<dbReference type="Pfam" id="PF00550">
    <property type="entry name" value="PP-binding"/>
    <property type="match status" value="1"/>
</dbReference>
<name>A0A6S5TYJ8_PSEPU</name>
<feature type="transmembrane region" description="Helical" evidence="3">
    <location>
        <begin position="829"/>
        <end position="846"/>
    </location>
</feature>
<dbReference type="NCBIfam" id="TIGR01733">
    <property type="entry name" value="AA-adenyl-dom"/>
    <property type="match status" value="1"/>
</dbReference>
<dbReference type="PROSITE" id="PS50075">
    <property type="entry name" value="CARRIER"/>
    <property type="match status" value="1"/>
</dbReference>
<dbReference type="InterPro" id="IPR025110">
    <property type="entry name" value="AMP-bd_C"/>
</dbReference>
<dbReference type="GO" id="GO:0031177">
    <property type="term" value="F:phosphopantetheine binding"/>
    <property type="evidence" value="ECO:0007669"/>
    <property type="project" value="TreeGrafter"/>
</dbReference>
<feature type="transmembrane region" description="Helical" evidence="3">
    <location>
        <begin position="888"/>
        <end position="905"/>
    </location>
</feature>
<dbReference type="InterPro" id="IPR036736">
    <property type="entry name" value="ACP-like_sf"/>
</dbReference>
<dbReference type="InterPro" id="IPR010071">
    <property type="entry name" value="AA_adenyl_dom"/>
</dbReference>
<feature type="transmembrane region" description="Helical" evidence="3">
    <location>
        <begin position="639"/>
        <end position="659"/>
    </location>
</feature>
<dbReference type="Gene3D" id="1.10.1200.10">
    <property type="entry name" value="ACP-like"/>
    <property type="match status" value="1"/>
</dbReference>
<feature type="transmembrane region" description="Helical" evidence="3">
    <location>
        <begin position="749"/>
        <end position="770"/>
    </location>
</feature>
<dbReference type="InterPro" id="IPR020845">
    <property type="entry name" value="AMP-binding_CS"/>
</dbReference>
<dbReference type="FunFam" id="3.30.300.30:FF:000010">
    <property type="entry name" value="Enterobactin synthetase component F"/>
    <property type="match status" value="1"/>
</dbReference>
<keyword evidence="3" id="KW-0472">Membrane</keyword>
<evidence type="ECO:0000259" key="4">
    <source>
        <dbReference type="PROSITE" id="PS50075"/>
    </source>
</evidence>
<dbReference type="PROSITE" id="PS00455">
    <property type="entry name" value="AMP_BINDING"/>
    <property type="match status" value="1"/>
</dbReference>
<dbReference type="SUPFAM" id="SSF47336">
    <property type="entry name" value="ACP-like"/>
    <property type="match status" value="1"/>
</dbReference>
<dbReference type="Pfam" id="PF00501">
    <property type="entry name" value="AMP-binding"/>
    <property type="match status" value="1"/>
</dbReference>
<feature type="domain" description="Carrier" evidence="4">
    <location>
        <begin position="531"/>
        <end position="606"/>
    </location>
</feature>
<dbReference type="InterPro" id="IPR042099">
    <property type="entry name" value="ANL_N_sf"/>
</dbReference>
<dbReference type="InterPro" id="IPR045851">
    <property type="entry name" value="AMP-bd_C_sf"/>
</dbReference>
<feature type="transmembrane region" description="Helical" evidence="3">
    <location>
        <begin position="718"/>
        <end position="737"/>
    </location>
</feature>
<dbReference type="AlphaFoldDB" id="A0A6S5TYJ8"/>
<keyword evidence="3" id="KW-1133">Transmembrane helix</keyword>
<accession>A0A6S5TYJ8</accession>
<evidence type="ECO:0000313" key="5">
    <source>
        <dbReference type="EMBL" id="BBT40505.1"/>
    </source>
</evidence>
<reference evidence="5 6" key="1">
    <citation type="submission" date="2019-12" db="EMBL/GenBank/DDBJ databases">
        <title>complete genome sequences of Pseudomonas putida str. WP8-W18-CRE-01 isolated from wastewater treatment plant effluent.</title>
        <authorList>
            <person name="Sekizuka T."/>
            <person name="Itokawa K."/>
            <person name="Yatsu K."/>
            <person name="Inamine Y."/>
            <person name="Kuroda M."/>
        </authorList>
    </citation>
    <scope>NUCLEOTIDE SEQUENCE [LARGE SCALE GENOMIC DNA]</scope>
    <source>
        <strain evidence="5 6">WP8-W18-CRE-01</strain>
    </source>
</reference>
<keyword evidence="3" id="KW-0812">Transmembrane</keyword>
<dbReference type="SUPFAM" id="SSF56801">
    <property type="entry name" value="Acetyl-CoA synthetase-like"/>
    <property type="match status" value="1"/>
</dbReference>
<evidence type="ECO:0000313" key="6">
    <source>
        <dbReference type="Proteomes" id="UP000515680"/>
    </source>
</evidence>
<dbReference type="Gene3D" id="3.30.300.30">
    <property type="match status" value="1"/>
</dbReference>
<dbReference type="Pfam" id="PF13193">
    <property type="entry name" value="AMP-binding_C"/>
    <property type="match status" value="1"/>
</dbReference>
<dbReference type="Proteomes" id="UP000515680">
    <property type="component" value="Chromosome"/>
</dbReference>
<dbReference type="GO" id="GO:0044550">
    <property type="term" value="P:secondary metabolite biosynthetic process"/>
    <property type="evidence" value="ECO:0007669"/>
    <property type="project" value="TreeGrafter"/>
</dbReference>
<feature type="transmembrane region" description="Helical" evidence="3">
    <location>
        <begin position="858"/>
        <end position="876"/>
    </location>
</feature>